<feature type="region of interest" description="Disordered" evidence="1">
    <location>
        <begin position="1"/>
        <end position="42"/>
    </location>
</feature>
<protein>
    <submittedName>
        <fullName evidence="2">Uncharacterized protein</fullName>
    </submittedName>
</protein>
<evidence type="ECO:0000256" key="1">
    <source>
        <dbReference type="SAM" id="MobiDB-lite"/>
    </source>
</evidence>
<feature type="compositionally biased region" description="Low complexity" evidence="1">
    <location>
        <begin position="31"/>
        <end position="42"/>
    </location>
</feature>
<accession>A0A0E9SFW7</accession>
<proteinExistence type="predicted"/>
<feature type="compositionally biased region" description="Basic and acidic residues" evidence="1">
    <location>
        <begin position="1"/>
        <end position="10"/>
    </location>
</feature>
<reference evidence="2" key="2">
    <citation type="journal article" date="2015" name="Fish Shellfish Immunol.">
        <title>Early steps in the European eel (Anguilla anguilla)-Vibrio vulnificus interaction in the gills: Role of the RtxA13 toxin.</title>
        <authorList>
            <person name="Callol A."/>
            <person name="Pajuelo D."/>
            <person name="Ebbesson L."/>
            <person name="Teles M."/>
            <person name="MacKenzie S."/>
            <person name="Amaro C."/>
        </authorList>
    </citation>
    <scope>NUCLEOTIDE SEQUENCE</scope>
</reference>
<name>A0A0E9SFW7_ANGAN</name>
<dbReference type="AlphaFoldDB" id="A0A0E9SFW7"/>
<evidence type="ECO:0000313" key="2">
    <source>
        <dbReference type="EMBL" id="JAH40244.1"/>
    </source>
</evidence>
<organism evidence="2">
    <name type="scientific">Anguilla anguilla</name>
    <name type="common">European freshwater eel</name>
    <name type="synonym">Muraena anguilla</name>
    <dbReference type="NCBI Taxonomy" id="7936"/>
    <lineage>
        <taxon>Eukaryota</taxon>
        <taxon>Metazoa</taxon>
        <taxon>Chordata</taxon>
        <taxon>Craniata</taxon>
        <taxon>Vertebrata</taxon>
        <taxon>Euteleostomi</taxon>
        <taxon>Actinopterygii</taxon>
        <taxon>Neopterygii</taxon>
        <taxon>Teleostei</taxon>
        <taxon>Anguilliformes</taxon>
        <taxon>Anguillidae</taxon>
        <taxon>Anguilla</taxon>
    </lineage>
</organism>
<dbReference type="EMBL" id="GBXM01068333">
    <property type="protein sequence ID" value="JAH40244.1"/>
    <property type="molecule type" value="Transcribed_RNA"/>
</dbReference>
<sequence>MWGKDEKGSDMAESGEVTDQMKTSILGDLQSARGSCSSSRGR</sequence>
<reference evidence="2" key="1">
    <citation type="submission" date="2014-11" db="EMBL/GenBank/DDBJ databases">
        <authorList>
            <person name="Amaro Gonzalez C."/>
        </authorList>
    </citation>
    <scope>NUCLEOTIDE SEQUENCE</scope>
</reference>